<dbReference type="RefSeq" id="WP_146571074.1">
    <property type="nucleotide sequence ID" value="NZ_SJPH01000001.1"/>
</dbReference>
<gene>
    <name evidence="4" type="ORF">Pla111_05420</name>
</gene>
<proteinExistence type="predicted"/>
<comment type="caution">
    <text evidence="4">The sequence shown here is derived from an EMBL/GenBank/DDBJ whole genome shotgun (WGS) entry which is preliminary data.</text>
</comment>
<dbReference type="OrthoDB" id="291224at2"/>
<sequence length="142" mass="14257" precursor="true">MRTVPPATLLAASLLLVSLVVGCSEAPVAKTPPADRVSTNIDVTPAVFNVAGAPTVEFEVPGMHCSACAAGVCRVLKGTTGVLDAKADADAKIATIAVDEATFDADAALAALEEEYGEATVKGDDAQNPEPTDESGESASKG</sequence>
<dbReference type="PROSITE" id="PS51257">
    <property type="entry name" value="PROKAR_LIPOPROTEIN"/>
    <property type="match status" value="1"/>
</dbReference>
<dbReference type="AlphaFoldDB" id="A0A5C5WE71"/>
<dbReference type="Gene3D" id="3.30.70.100">
    <property type="match status" value="1"/>
</dbReference>
<evidence type="ECO:0000259" key="3">
    <source>
        <dbReference type="Pfam" id="PF00403"/>
    </source>
</evidence>
<name>A0A5C5WE71_9BACT</name>
<dbReference type="InterPro" id="IPR006121">
    <property type="entry name" value="HMA_dom"/>
</dbReference>
<feature type="domain" description="HMA" evidence="3">
    <location>
        <begin position="58"/>
        <end position="102"/>
    </location>
</feature>
<dbReference type="SUPFAM" id="SSF55008">
    <property type="entry name" value="HMA, heavy metal-associated domain"/>
    <property type="match status" value="1"/>
</dbReference>
<dbReference type="EMBL" id="SJPH01000001">
    <property type="protein sequence ID" value="TWT48767.1"/>
    <property type="molecule type" value="Genomic_DNA"/>
</dbReference>
<organism evidence="4 5">
    <name type="scientific">Botrimarina hoheduenensis</name>
    <dbReference type="NCBI Taxonomy" id="2528000"/>
    <lineage>
        <taxon>Bacteria</taxon>
        <taxon>Pseudomonadati</taxon>
        <taxon>Planctomycetota</taxon>
        <taxon>Planctomycetia</taxon>
        <taxon>Pirellulales</taxon>
        <taxon>Lacipirellulaceae</taxon>
        <taxon>Botrimarina</taxon>
    </lineage>
</organism>
<accession>A0A5C5WE71</accession>
<dbReference type="CDD" id="cd00371">
    <property type="entry name" value="HMA"/>
    <property type="match status" value="1"/>
</dbReference>
<dbReference type="InterPro" id="IPR036163">
    <property type="entry name" value="HMA_dom_sf"/>
</dbReference>
<feature type="signal peptide" evidence="2">
    <location>
        <begin position="1"/>
        <end position="29"/>
    </location>
</feature>
<evidence type="ECO:0000313" key="5">
    <source>
        <dbReference type="Proteomes" id="UP000318995"/>
    </source>
</evidence>
<protein>
    <submittedName>
        <fullName evidence="4">Heavy-metal-associated domain protein</fullName>
    </submittedName>
</protein>
<feature type="chain" id="PRO_5022940443" evidence="2">
    <location>
        <begin position="30"/>
        <end position="142"/>
    </location>
</feature>
<keyword evidence="5" id="KW-1185">Reference proteome</keyword>
<dbReference type="Pfam" id="PF00403">
    <property type="entry name" value="HMA"/>
    <property type="match status" value="1"/>
</dbReference>
<feature type="region of interest" description="Disordered" evidence="1">
    <location>
        <begin position="116"/>
        <end position="142"/>
    </location>
</feature>
<evidence type="ECO:0000256" key="1">
    <source>
        <dbReference type="SAM" id="MobiDB-lite"/>
    </source>
</evidence>
<reference evidence="4 5" key="1">
    <citation type="submission" date="2019-02" db="EMBL/GenBank/DDBJ databases">
        <title>Deep-cultivation of Planctomycetes and their phenomic and genomic characterization uncovers novel biology.</title>
        <authorList>
            <person name="Wiegand S."/>
            <person name="Jogler M."/>
            <person name="Boedeker C."/>
            <person name="Pinto D."/>
            <person name="Vollmers J."/>
            <person name="Rivas-Marin E."/>
            <person name="Kohn T."/>
            <person name="Peeters S.H."/>
            <person name="Heuer A."/>
            <person name="Rast P."/>
            <person name="Oberbeckmann S."/>
            <person name="Bunk B."/>
            <person name="Jeske O."/>
            <person name="Meyerdierks A."/>
            <person name="Storesund J.E."/>
            <person name="Kallscheuer N."/>
            <person name="Luecker S."/>
            <person name="Lage O.M."/>
            <person name="Pohl T."/>
            <person name="Merkel B.J."/>
            <person name="Hornburger P."/>
            <person name="Mueller R.-W."/>
            <person name="Bruemmer F."/>
            <person name="Labrenz M."/>
            <person name="Spormann A.M."/>
            <person name="Op Den Camp H."/>
            <person name="Overmann J."/>
            <person name="Amann R."/>
            <person name="Jetten M.S.M."/>
            <person name="Mascher T."/>
            <person name="Medema M.H."/>
            <person name="Devos D.P."/>
            <person name="Kaster A.-K."/>
            <person name="Ovreas L."/>
            <person name="Rohde M."/>
            <person name="Galperin M.Y."/>
            <person name="Jogler C."/>
        </authorList>
    </citation>
    <scope>NUCLEOTIDE SEQUENCE [LARGE SCALE GENOMIC DNA]</scope>
    <source>
        <strain evidence="4 5">Pla111</strain>
    </source>
</reference>
<evidence type="ECO:0000313" key="4">
    <source>
        <dbReference type="EMBL" id="TWT48767.1"/>
    </source>
</evidence>
<keyword evidence="2" id="KW-0732">Signal</keyword>
<dbReference type="Proteomes" id="UP000318995">
    <property type="component" value="Unassembled WGS sequence"/>
</dbReference>
<dbReference type="GO" id="GO:0046872">
    <property type="term" value="F:metal ion binding"/>
    <property type="evidence" value="ECO:0007669"/>
    <property type="project" value="InterPro"/>
</dbReference>
<evidence type="ECO:0000256" key="2">
    <source>
        <dbReference type="SAM" id="SignalP"/>
    </source>
</evidence>